<accession>A8I256</accession>
<reference evidence="4 5" key="4">
    <citation type="journal article" date="2009" name="Appl. Environ. Microbiol.">
        <title>Comparative genome-wide transcriptional profiling of Azorhizobium caulinodans ORS571 grown under free-living and symbiotic conditions.</title>
        <authorList>
            <person name="Tsukada S."/>
            <person name="Aono T."/>
            <person name="Akiba N."/>
            <person name="Lee KB."/>
            <person name="Liu CT."/>
            <person name="Toyazaki H."/>
            <person name="Oyaizu H."/>
        </authorList>
    </citation>
    <scope>NUCLEOTIDE SEQUENCE [LARGE SCALE GENOMIC DNA]</scope>
    <source>
        <strain evidence="5">ATCC 43989 / DSM 5975 / JCM 20966 / LMG 6465 / NBRC 14845 / NCIMB 13405 / ORS 571</strain>
    </source>
</reference>
<dbReference type="PROSITE" id="PS51186">
    <property type="entry name" value="GNAT"/>
    <property type="match status" value="1"/>
</dbReference>
<evidence type="ECO:0000256" key="2">
    <source>
        <dbReference type="ARBA" id="ARBA00023315"/>
    </source>
</evidence>
<reference evidence="4 5" key="1">
    <citation type="journal article" date="2007" name="Appl. Environ. Microbiol.">
        <title>Rhizobial factors required for stem nodule maturation and maintenance in Sesbania rostrata-Azorhizobium caulinodans ORS571 symbiosis.</title>
        <authorList>
            <person name="Suzuki S."/>
            <person name="Aono T."/>
            <person name="Lee KB."/>
            <person name="Suzuki T."/>
            <person name="Liu CT."/>
            <person name="Miwa H."/>
            <person name="Wakao S."/>
            <person name="Iki T."/>
            <person name="Oyaizu H."/>
        </authorList>
    </citation>
    <scope>NUCLEOTIDE SEQUENCE [LARGE SCALE GENOMIC DNA]</scope>
    <source>
        <strain evidence="5">ATCC 43989 / DSM 5975 / JCM 20966 / LMG 6465 / NBRC 14845 / NCIMB 13405 / ORS 571</strain>
    </source>
</reference>
<dbReference type="RefSeq" id="WP_012173224.1">
    <property type="nucleotide sequence ID" value="NC_009937.1"/>
</dbReference>
<dbReference type="GO" id="GO:0016747">
    <property type="term" value="F:acyltransferase activity, transferring groups other than amino-acyl groups"/>
    <property type="evidence" value="ECO:0007669"/>
    <property type="project" value="InterPro"/>
</dbReference>
<dbReference type="EMBL" id="AP009384">
    <property type="protein sequence ID" value="BAF90703.1"/>
    <property type="molecule type" value="Genomic_DNA"/>
</dbReference>
<evidence type="ECO:0000259" key="3">
    <source>
        <dbReference type="PROSITE" id="PS51186"/>
    </source>
</evidence>
<reference evidence="5" key="2">
    <citation type="submission" date="2007-04" db="EMBL/GenBank/DDBJ databases">
        <title>Complete genome sequence of the nitrogen-fixing bacterium Azorhizobium caulinodans ORS571.</title>
        <authorList>
            <person name="Lee K.B."/>
            <person name="Backer P.D."/>
            <person name="Aono T."/>
            <person name="Liu C.T."/>
            <person name="Suzuki S."/>
            <person name="Suzuki T."/>
            <person name="Kaneko T."/>
            <person name="Yamada M."/>
            <person name="Tabata S."/>
            <person name="Kupfer D.M."/>
            <person name="Najar F.Z."/>
            <person name="Wiley G.B."/>
            <person name="Roe B."/>
            <person name="Binnewies T."/>
            <person name="Ussery D."/>
            <person name="Vereecke D."/>
            <person name="Gevers D."/>
            <person name="Holsters M."/>
            <person name="Oyaizu H."/>
        </authorList>
    </citation>
    <scope>NUCLEOTIDE SEQUENCE [LARGE SCALE GENOMIC DNA]</scope>
    <source>
        <strain evidence="5">ATCC 43989 / DSM 5975 / JCM 20966 / LMG 6465 / NBRC 14845 / NCIMB 13405 / ORS 571</strain>
    </source>
</reference>
<name>A8I256_AZOC5</name>
<evidence type="ECO:0000313" key="4">
    <source>
        <dbReference type="EMBL" id="BAF90703.1"/>
    </source>
</evidence>
<gene>
    <name evidence="4" type="ordered locus">AZC_4705</name>
</gene>
<keyword evidence="2" id="KW-0012">Acyltransferase</keyword>
<dbReference type="CDD" id="cd04301">
    <property type="entry name" value="NAT_SF"/>
    <property type="match status" value="1"/>
</dbReference>
<keyword evidence="5" id="KW-1185">Reference proteome</keyword>
<dbReference type="Gene3D" id="3.40.630.30">
    <property type="match status" value="1"/>
</dbReference>
<dbReference type="PANTHER" id="PTHR43877">
    <property type="entry name" value="AMINOALKYLPHOSPHONATE N-ACETYLTRANSFERASE-RELATED-RELATED"/>
    <property type="match status" value="1"/>
</dbReference>
<dbReference type="InterPro" id="IPR050832">
    <property type="entry name" value="Bact_Acetyltransf"/>
</dbReference>
<dbReference type="InterPro" id="IPR016181">
    <property type="entry name" value="Acyl_CoA_acyltransferase"/>
</dbReference>
<reference evidence="4 5" key="6">
    <citation type="journal article" date="2011" name="Appl. Environ. Microbiol.">
        <title>Involvement of the azorhizobial chromosome partition gene (parA) in the onset of bacteroid differentiation during Sesbania rostrata stem nodule development.</title>
        <authorList>
            <person name="Liu CT."/>
            <person name="Lee KB."/>
            <person name="Wang YS."/>
            <person name="Peng MH."/>
            <person name="Lee KT."/>
            <person name="Suzuki S."/>
            <person name="Suzuki T."/>
            <person name="Oyaizu H."/>
        </authorList>
    </citation>
    <scope>NUCLEOTIDE SEQUENCE [LARGE SCALE GENOMIC DNA]</scope>
    <source>
        <strain evidence="5">ATCC 43989 / DSM 5975 / JCM 20966 / LMG 6465 / NBRC 14845 / NCIMB 13405 / ORS 571</strain>
    </source>
</reference>
<dbReference type="AlphaFoldDB" id="A8I256"/>
<sequence length="160" mass="17267">MSLVSRFFSTPKPDIRDATLADAADLARLHATAFHRGWSGQEFERLLSERAGVGHVVTAGPGGRLLGFVLSHAVPPESEILSIVMDRASRGRGLGARLLGHHLGRLAARGVTASFLEVEAGNAPAIALYRRTGYGEVGRRKGYYEGPDGRTDALVMRRDF</sequence>
<proteinExistence type="predicted"/>
<dbReference type="Pfam" id="PF00583">
    <property type="entry name" value="Acetyltransf_1"/>
    <property type="match status" value="1"/>
</dbReference>
<evidence type="ECO:0000256" key="1">
    <source>
        <dbReference type="ARBA" id="ARBA00022679"/>
    </source>
</evidence>
<dbReference type="eggNOG" id="COG0456">
    <property type="taxonomic scope" value="Bacteria"/>
</dbReference>
<dbReference type="STRING" id="438753.AZC_4705"/>
<dbReference type="KEGG" id="azc:AZC_4705"/>
<reference evidence="4 5" key="3">
    <citation type="journal article" date="2008" name="BMC Genomics">
        <title>The genome of the versatile nitrogen fixer Azorhizobium caulinodans ORS571.</title>
        <authorList>
            <person name="Lee KB."/>
            <person name="Backer P.D."/>
            <person name="Aono T."/>
            <person name="Liu CT."/>
            <person name="Suzuki S."/>
            <person name="Suzuki T."/>
            <person name="Kaneko T."/>
            <person name="Yamada M."/>
            <person name="Tabata S."/>
            <person name="Kupfer D.M."/>
            <person name="Najar F.Z."/>
            <person name="Wiley G.B."/>
            <person name="Roe B."/>
            <person name="Binnewies T.T."/>
            <person name="Ussery D.W."/>
            <person name="D'Haeze W."/>
            <person name="Herder J.D."/>
            <person name="Gevers D."/>
            <person name="Vereecke D."/>
            <person name="Holsters M."/>
            <person name="Oyaizu H."/>
        </authorList>
    </citation>
    <scope>NUCLEOTIDE SEQUENCE [LARGE SCALE GENOMIC DNA]</scope>
    <source>
        <strain evidence="5">ATCC 43989 / DSM 5975 / JCM 20966 / LMG 6465 / NBRC 14845 / NCIMB 13405 / ORS 571</strain>
    </source>
</reference>
<dbReference type="InterPro" id="IPR000182">
    <property type="entry name" value="GNAT_dom"/>
</dbReference>
<protein>
    <submittedName>
        <fullName evidence="4">Ribosomal-protein-alanine acetyltransferase</fullName>
    </submittedName>
</protein>
<dbReference type="Proteomes" id="UP000000270">
    <property type="component" value="Chromosome"/>
</dbReference>
<dbReference type="PANTHER" id="PTHR43877:SF2">
    <property type="entry name" value="AMINOALKYLPHOSPHONATE N-ACETYLTRANSFERASE-RELATED"/>
    <property type="match status" value="1"/>
</dbReference>
<organism evidence="4 5">
    <name type="scientific">Azorhizobium caulinodans (strain ATCC 43989 / DSM 5975 / JCM 20966 / LMG 6465 / NBRC 14845 / NCIMB 13405 / ORS 571)</name>
    <dbReference type="NCBI Taxonomy" id="438753"/>
    <lineage>
        <taxon>Bacteria</taxon>
        <taxon>Pseudomonadati</taxon>
        <taxon>Pseudomonadota</taxon>
        <taxon>Alphaproteobacteria</taxon>
        <taxon>Hyphomicrobiales</taxon>
        <taxon>Xanthobacteraceae</taxon>
        <taxon>Azorhizobium</taxon>
    </lineage>
</organism>
<feature type="domain" description="N-acetyltransferase" evidence="3">
    <location>
        <begin position="13"/>
        <end position="160"/>
    </location>
</feature>
<keyword evidence="1 4" id="KW-0808">Transferase</keyword>
<reference evidence="4 5" key="5">
    <citation type="journal article" date="2010" name="Appl. Environ. Microbiol.">
        <title>phrR-like gene praR of Azorhizobium caulinodans ORS571 is essential for symbiosis with Sesbania rostrata and is involved in expression of reb genes.</title>
        <authorList>
            <person name="Akiba N."/>
            <person name="Aono T."/>
            <person name="Toyazaki H."/>
            <person name="Sato S."/>
            <person name="Oyaizu H."/>
        </authorList>
    </citation>
    <scope>NUCLEOTIDE SEQUENCE [LARGE SCALE GENOMIC DNA]</scope>
    <source>
        <strain evidence="5">ATCC 43989 / DSM 5975 / JCM 20966 / LMG 6465 / NBRC 14845 / NCIMB 13405 / ORS 571</strain>
    </source>
</reference>
<dbReference type="HOGENOM" id="CLU_013985_23_2_5"/>
<dbReference type="SUPFAM" id="SSF55729">
    <property type="entry name" value="Acyl-CoA N-acyltransferases (Nat)"/>
    <property type="match status" value="1"/>
</dbReference>
<evidence type="ECO:0000313" key="5">
    <source>
        <dbReference type="Proteomes" id="UP000000270"/>
    </source>
</evidence>